<sequence>IDICNKNAEQIVKIRSIIIQGVHKLALNPVYSGVPRIDLTFVSDLFGECSILDPFPNQPTKHAMDCNKTMVKPPCLQTDK</sequence>
<proteinExistence type="predicted"/>
<dbReference type="EMBL" id="BGPR01052285">
    <property type="protein sequence ID" value="GBO29137.1"/>
    <property type="molecule type" value="Genomic_DNA"/>
</dbReference>
<dbReference type="Proteomes" id="UP000499080">
    <property type="component" value="Unassembled WGS sequence"/>
</dbReference>
<protein>
    <submittedName>
        <fullName evidence="1">Uncharacterized protein</fullName>
    </submittedName>
</protein>
<reference evidence="1 2" key="1">
    <citation type="journal article" date="2019" name="Sci. Rep.">
        <title>Orb-weaving spider Araneus ventricosus genome elucidates the spidroin gene catalogue.</title>
        <authorList>
            <person name="Kono N."/>
            <person name="Nakamura H."/>
            <person name="Ohtoshi R."/>
            <person name="Moran D.A.P."/>
            <person name="Shinohara A."/>
            <person name="Yoshida Y."/>
            <person name="Fujiwara M."/>
            <person name="Mori M."/>
            <person name="Tomita M."/>
            <person name="Arakawa K."/>
        </authorList>
    </citation>
    <scope>NUCLEOTIDE SEQUENCE [LARGE SCALE GENOMIC DNA]</scope>
</reference>
<name>A0A4Y2VZD9_ARAVE</name>
<accession>A0A4Y2VZD9</accession>
<comment type="caution">
    <text evidence="1">The sequence shown here is derived from an EMBL/GenBank/DDBJ whole genome shotgun (WGS) entry which is preliminary data.</text>
</comment>
<gene>
    <name evidence="1" type="ORF">AVEN_272917_1</name>
</gene>
<evidence type="ECO:0000313" key="2">
    <source>
        <dbReference type="Proteomes" id="UP000499080"/>
    </source>
</evidence>
<dbReference type="AlphaFoldDB" id="A0A4Y2VZD9"/>
<keyword evidence="2" id="KW-1185">Reference proteome</keyword>
<feature type="non-terminal residue" evidence="1">
    <location>
        <position position="1"/>
    </location>
</feature>
<evidence type="ECO:0000313" key="1">
    <source>
        <dbReference type="EMBL" id="GBO29137.1"/>
    </source>
</evidence>
<organism evidence="1 2">
    <name type="scientific">Araneus ventricosus</name>
    <name type="common">Orbweaver spider</name>
    <name type="synonym">Epeira ventricosa</name>
    <dbReference type="NCBI Taxonomy" id="182803"/>
    <lineage>
        <taxon>Eukaryota</taxon>
        <taxon>Metazoa</taxon>
        <taxon>Ecdysozoa</taxon>
        <taxon>Arthropoda</taxon>
        <taxon>Chelicerata</taxon>
        <taxon>Arachnida</taxon>
        <taxon>Araneae</taxon>
        <taxon>Araneomorphae</taxon>
        <taxon>Entelegynae</taxon>
        <taxon>Araneoidea</taxon>
        <taxon>Araneidae</taxon>
        <taxon>Araneus</taxon>
    </lineage>
</organism>